<keyword evidence="1" id="KW-0472">Membrane</keyword>
<proteinExistence type="predicted"/>
<feature type="transmembrane region" description="Helical" evidence="1">
    <location>
        <begin position="836"/>
        <end position="855"/>
    </location>
</feature>
<name>A0A0N4ZMF7_PARTI</name>
<dbReference type="Proteomes" id="UP000038045">
    <property type="component" value="Unplaced"/>
</dbReference>
<evidence type="ECO:0000313" key="2">
    <source>
        <dbReference type="Proteomes" id="UP000038045"/>
    </source>
</evidence>
<dbReference type="STRING" id="131310.A0A0N4ZMF7"/>
<dbReference type="SUPFAM" id="SSF56112">
    <property type="entry name" value="Protein kinase-like (PK-like)"/>
    <property type="match status" value="1"/>
</dbReference>
<keyword evidence="2" id="KW-1185">Reference proteome</keyword>
<dbReference type="WBParaSite" id="PTRK_0000972500.1">
    <property type="protein sequence ID" value="PTRK_0000972500.1"/>
    <property type="gene ID" value="PTRK_0000972500"/>
</dbReference>
<reference evidence="3" key="1">
    <citation type="submission" date="2017-02" db="UniProtKB">
        <authorList>
            <consortium name="WormBaseParasite"/>
        </authorList>
    </citation>
    <scope>IDENTIFICATION</scope>
</reference>
<keyword evidence="1" id="KW-0812">Transmembrane</keyword>
<dbReference type="InterPro" id="IPR011009">
    <property type="entry name" value="Kinase-like_dom_sf"/>
</dbReference>
<keyword evidence="1" id="KW-1133">Transmembrane helix</keyword>
<evidence type="ECO:0000313" key="3">
    <source>
        <dbReference type="WBParaSite" id="PTRK_0000972500.1"/>
    </source>
</evidence>
<protein>
    <submittedName>
        <fullName evidence="3">Protein kinase domain-containing protein</fullName>
    </submittedName>
</protein>
<dbReference type="InterPro" id="IPR050235">
    <property type="entry name" value="CK1_Ser-Thr_kinase"/>
</dbReference>
<organism evidence="2 3">
    <name type="scientific">Parastrongyloides trichosuri</name>
    <name type="common">Possum-specific nematode worm</name>
    <dbReference type="NCBI Taxonomy" id="131310"/>
    <lineage>
        <taxon>Eukaryota</taxon>
        <taxon>Metazoa</taxon>
        <taxon>Ecdysozoa</taxon>
        <taxon>Nematoda</taxon>
        <taxon>Chromadorea</taxon>
        <taxon>Rhabditida</taxon>
        <taxon>Tylenchina</taxon>
        <taxon>Panagrolaimomorpha</taxon>
        <taxon>Strongyloidoidea</taxon>
        <taxon>Strongyloididae</taxon>
        <taxon>Parastrongyloides</taxon>
    </lineage>
</organism>
<sequence length="883" mass="103520">MDMKNAAYKGESLPKLSNDIPKEIYGEVTKNSYRLFPESIISGTFGDYIYGKNQTSQRKVCLRFISEYGVKVFTDIYEYFSAIQKNLEYILPFIGADVAKGYDTFFCIWEKEFINLKLYKAKFSVAPSCTRQYLVFEQMLSSLQYFHNNGFVHGNLTLESFWAHSIDPVTKVFTSVVLGDIDLLTRPNYWNSNNKLKKSFLMKDIYEKRMDAKLKNFAFCALKQHTGERISAKNDIESWFYICVHLLENSFDLVTLSKNEDAVLHEKQKMRQPTYTNFENTSIRFAEILILLDKMKGNIPDYEIVYRRIQSAARHATVKDKIDANFTEPSDYLEMAYEHRIRVKYLEKMIKKREDEINKMISEERKKLAKYDGLKTCEKDTIYDKKKDLKTALKSSVDIECKNFASTEAGKAVVTCPYYNWIDNLNYTYFKPHYFNKNNGPKQNHNKLTKHILVPAFPTSVDKRNIFICGYIYQKFLPIVKVGYKLYNSKPYNLSEVKISDKYIECNGVNVTNEYIYVYDQENIFFNSVIFIEKLKLLYSRDYIIVYNKEQIYEAYYEYLKFIKDLPNDQIQNFLEIGKTYFSPSCVGQVNNIPATLKLKFDSDSFVKEIKDITSSNISKTYIIIVDNLKLNKSKVNVGCIAVPDYLNDSKFDSFYNNRFQINLYKGRLNRYYRESLITSIDFSSLPENIYGIYSCSFKYMIYFRPVNFTEYIILPVNQIHLQKFIETITDNEVDIFCNKTFNEIGDLVEMILTTNFGLIYSNFYNKSKFENSNDGLFFLTDNINEVNGANVKCIYKFQGMNYLTLEKEISVIVSPKLSIRWLSWLNSPYTKIGTSFFGVIFGILMLIAFLKWSINRKLIKNEKSFDEEEMTSEESSKINTHS</sequence>
<dbReference type="AlphaFoldDB" id="A0A0N4ZMF7"/>
<evidence type="ECO:0000256" key="1">
    <source>
        <dbReference type="SAM" id="Phobius"/>
    </source>
</evidence>
<dbReference type="PANTHER" id="PTHR11909">
    <property type="entry name" value="CASEIN KINASE-RELATED"/>
    <property type="match status" value="1"/>
</dbReference>
<dbReference type="Gene3D" id="1.10.510.10">
    <property type="entry name" value="Transferase(Phosphotransferase) domain 1"/>
    <property type="match status" value="1"/>
</dbReference>
<accession>A0A0N4ZMF7</accession>